<dbReference type="RefSeq" id="WP_061990116.1">
    <property type="nucleotide sequence ID" value="NZ_FOPQ01000033.1"/>
</dbReference>
<gene>
    <name evidence="2" type="ORF">ATP06_0229590</name>
    <name evidence="1" type="ORF">AVL48_37670</name>
</gene>
<comment type="caution">
    <text evidence="1">The sequence shown here is derived from an EMBL/GenBank/DDBJ whole genome shotgun (WGS) entry which is preliminary data.</text>
</comment>
<evidence type="ECO:0000313" key="4">
    <source>
        <dbReference type="Proteomes" id="UP000186883"/>
    </source>
</evidence>
<proteinExistence type="predicted"/>
<organism evidence="1 3">
    <name type="scientific">Amycolatopsis regifaucium</name>
    <dbReference type="NCBI Taxonomy" id="546365"/>
    <lineage>
        <taxon>Bacteria</taxon>
        <taxon>Bacillati</taxon>
        <taxon>Actinomycetota</taxon>
        <taxon>Actinomycetes</taxon>
        <taxon>Pseudonocardiales</taxon>
        <taxon>Pseudonocardiaceae</taxon>
        <taxon>Amycolatopsis</taxon>
    </lineage>
</organism>
<reference evidence="2 4" key="2">
    <citation type="submission" date="2016-11" db="EMBL/GenBank/DDBJ databases">
        <title>Genome sequencing of Amycolatopsis regifaucium.</title>
        <authorList>
            <person name="Mayilraj S."/>
            <person name="Kaur N."/>
        </authorList>
    </citation>
    <scope>NUCLEOTIDE SEQUENCE [LARGE SCALE GENOMIC DNA]</scope>
    <source>
        <strain evidence="2 4">GY080</strain>
    </source>
</reference>
<dbReference type="OrthoDB" id="9964006at2"/>
<evidence type="ECO:0000313" key="3">
    <source>
        <dbReference type="Proteomes" id="UP000076321"/>
    </source>
</evidence>
<dbReference type="Proteomes" id="UP000186883">
    <property type="component" value="Unassembled WGS sequence"/>
</dbReference>
<dbReference type="Proteomes" id="UP000076321">
    <property type="component" value="Unassembled WGS sequence"/>
</dbReference>
<keyword evidence="4" id="KW-1185">Reference proteome</keyword>
<dbReference type="EMBL" id="LOBU02000020">
    <property type="protein sequence ID" value="OKA04782.1"/>
    <property type="molecule type" value="Genomic_DNA"/>
</dbReference>
<dbReference type="EMBL" id="LQCI01000035">
    <property type="protein sequence ID" value="KZB81057.1"/>
    <property type="molecule type" value="Genomic_DNA"/>
</dbReference>
<name>A0A154M9R9_9PSEU</name>
<reference evidence="1 3" key="1">
    <citation type="submission" date="2015-12" db="EMBL/GenBank/DDBJ databases">
        <title>Amycolatopsis regifaucium genome sequencing and assembly.</title>
        <authorList>
            <person name="Mayilraj S."/>
        </authorList>
    </citation>
    <scope>NUCLEOTIDE SEQUENCE [LARGE SCALE GENOMIC DNA]</scope>
    <source>
        <strain evidence="1 3">GY080</strain>
    </source>
</reference>
<evidence type="ECO:0000313" key="2">
    <source>
        <dbReference type="EMBL" id="OKA04782.1"/>
    </source>
</evidence>
<sequence>MSESRQQRRTRELAALRAAHRPVPRTTPKLERVIEVALRYNVTAAAGSAGGRPSWSAEWNLRGTRLSVERDDEEITALVEDVLEDARLLAEFYAVRLEWTLSGEGAGGEPLAVLLAEAGVVLPDFVS</sequence>
<dbReference type="AlphaFoldDB" id="A0A154M9R9"/>
<evidence type="ECO:0000313" key="1">
    <source>
        <dbReference type="EMBL" id="KZB81057.1"/>
    </source>
</evidence>
<protein>
    <submittedName>
        <fullName evidence="1">Uncharacterized protein</fullName>
    </submittedName>
</protein>
<accession>A0A154M9R9</accession>